<dbReference type="Proteomes" id="UP000207598">
    <property type="component" value="Unassembled WGS sequence"/>
</dbReference>
<reference evidence="1 2" key="1">
    <citation type="submission" date="2017-05" db="EMBL/GenBank/DDBJ databases">
        <authorList>
            <person name="Song R."/>
            <person name="Chenine A.L."/>
            <person name="Ruprecht R.M."/>
        </authorList>
    </citation>
    <scope>NUCLEOTIDE SEQUENCE [LARGE SCALE GENOMIC DNA]</scope>
    <source>
        <strain evidence="1 2">CECT 8898</strain>
    </source>
</reference>
<gene>
    <name evidence="1" type="ORF">MAA8898_01824</name>
</gene>
<name>A0A238K7U8_9RHOB</name>
<accession>A0A238K7U8</accession>
<dbReference type="AlphaFoldDB" id="A0A238K7U8"/>
<keyword evidence="2" id="KW-1185">Reference proteome</keyword>
<sequence>MAENDLFEGIEFAKPDDENLRRLRHALDRGAPAKRDAVSADLAATLVLGRALRSMGAGCRLAAPPSQIFEVSAGEGGDLVTRCGHDPYHEWHGRKRVK</sequence>
<organism evidence="1 2">
    <name type="scientific">Maliponia aquimaris</name>
    <dbReference type="NCBI Taxonomy" id="1673631"/>
    <lineage>
        <taxon>Bacteria</taxon>
        <taxon>Pseudomonadati</taxon>
        <taxon>Pseudomonadota</taxon>
        <taxon>Alphaproteobacteria</taxon>
        <taxon>Rhodobacterales</taxon>
        <taxon>Paracoccaceae</taxon>
        <taxon>Maliponia</taxon>
    </lineage>
</organism>
<evidence type="ECO:0000313" key="1">
    <source>
        <dbReference type="EMBL" id="SMX38991.1"/>
    </source>
</evidence>
<dbReference type="EMBL" id="FXYF01000004">
    <property type="protein sequence ID" value="SMX38991.1"/>
    <property type="molecule type" value="Genomic_DNA"/>
</dbReference>
<evidence type="ECO:0000313" key="2">
    <source>
        <dbReference type="Proteomes" id="UP000207598"/>
    </source>
</evidence>
<dbReference type="RefSeq" id="WP_094020653.1">
    <property type="nucleotide sequence ID" value="NZ_FXYF01000004.1"/>
</dbReference>
<protein>
    <submittedName>
        <fullName evidence="1">Uncharacterized protein</fullName>
    </submittedName>
</protein>
<proteinExistence type="predicted"/>